<evidence type="ECO:0000259" key="3">
    <source>
        <dbReference type="PROSITE" id="PS50102"/>
    </source>
</evidence>
<organism evidence="4 5">
    <name type="scientific">Aspergillus keveii</name>
    <dbReference type="NCBI Taxonomy" id="714993"/>
    <lineage>
        <taxon>Eukaryota</taxon>
        <taxon>Fungi</taxon>
        <taxon>Dikarya</taxon>
        <taxon>Ascomycota</taxon>
        <taxon>Pezizomycotina</taxon>
        <taxon>Eurotiomycetes</taxon>
        <taxon>Eurotiomycetidae</taxon>
        <taxon>Eurotiales</taxon>
        <taxon>Aspergillaceae</taxon>
        <taxon>Aspergillus</taxon>
        <taxon>Aspergillus subgen. Nidulantes</taxon>
    </lineage>
</organism>
<dbReference type="Pfam" id="PF00076">
    <property type="entry name" value="RRM_1"/>
    <property type="match status" value="1"/>
</dbReference>
<feature type="compositionally biased region" description="Polar residues" evidence="2">
    <location>
        <begin position="16"/>
        <end position="35"/>
    </location>
</feature>
<evidence type="ECO:0000256" key="1">
    <source>
        <dbReference type="PROSITE-ProRule" id="PRU00176"/>
    </source>
</evidence>
<dbReference type="Gene3D" id="3.30.70.330">
    <property type="match status" value="1"/>
</dbReference>
<evidence type="ECO:0000313" key="4">
    <source>
        <dbReference type="EMBL" id="KAL2786576.1"/>
    </source>
</evidence>
<sequence length="130" mass="14725">MPAPPPAPYTHLPPHSNSHTYSPTPAPSHQFQANHQPIEWNLPAEARILVGNLPMNCDPEVLRDQLKGIFSCFGLNWVDIENRCKHTVAFVQFHNFQQADQAIAYNQGINYYGRPLRIELPRPDASGETR</sequence>
<comment type="caution">
    <text evidence="4">The sequence shown here is derived from an EMBL/GenBank/DDBJ whole genome shotgun (WGS) entry which is preliminary data.</text>
</comment>
<evidence type="ECO:0000256" key="2">
    <source>
        <dbReference type="SAM" id="MobiDB-lite"/>
    </source>
</evidence>
<dbReference type="SMART" id="SM00360">
    <property type="entry name" value="RRM"/>
    <property type="match status" value="1"/>
</dbReference>
<keyword evidence="1" id="KW-0694">RNA-binding</keyword>
<reference evidence="4 5" key="1">
    <citation type="submission" date="2024-07" db="EMBL/GenBank/DDBJ databases">
        <title>Section-level genome sequencing and comparative genomics of Aspergillus sections Usti and Cavernicolus.</title>
        <authorList>
            <consortium name="Lawrence Berkeley National Laboratory"/>
            <person name="Nybo J.L."/>
            <person name="Vesth T.C."/>
            <person name="Theobald S."/>
            <person name="Frisvad J.C."/>
            <person name="Larsen T.O."/>
            <person name="Kjaerboelling I."/>
            <person name="Rothschild-Mancinelli K."/>
            <person name="Lyhne E.K."/>
            <person name="Kogle M.E."/>
            <person name="Barry K."/>
            <person name="Clum A."/>
            <person name="Na H."/>
            <person name="Ledsgaard L."/>
            <person name="Lin J."/>
            <person name="Lipzen A."/>
            <person name="Kuo A."/>
            <person name="Riley R."/>
            <person name="Mondo S."/>
            <person name="Labutti K."/>
            <person name="Haridas S."/>
            <person name="Pangalinan J."/>
            <person name="Salamov A.A."/>
            <person name="Simmons B.A."/>
            <person name="Magnuson J.K."/>
            <person name="Chen J."/>
            <person name="Drula E."/>
            <person name="Henrissat B."/>
            <person name="Wiebenga A."/>
            <person name="Lubbers R.J."/>
            <person name="Gomes A.C."/>
            <person name="Makela M.R."/>
            <person name="Stajich J."/>
            <person name="Grigoriev I.V."/>
            <person name="Mortensen U.H."/>
            <person name="De Vries R.P."/>
            <person name="Baker S.E."/>
            <person name="Andersen M.R."/>
        </authorList>
    </citation>
    <scope>NUCLEOTIDE SEQUENCE [LARGE SCALE GENOMIC DNA]</scope>
    <source>
        <strain evidence="4 5">CBS 209.92</strain>
    </source>
</reference>
<dbReference type="InterPro" id="IPR012677">
    <property type="entry name" value="Nucleotide-bd_a/b_plait_sf"/>
</dbReference>
<protein>
    <recommendedName>
        <fullName evidence="3">RRM domain-containing protein</fullName>
    </recommendedName>
</protein>
<accession>A0ABR4FTI3</accession>
<dbReference type="PROSITE" id="PS50102">
    <property type="entry name" value="RRM"/>
    <property type="match status" value="1"/>
</dbReference>
<dbReference type="InterPro" id="IPR035979">
    <property type="entry name" value="RBD_domain_sf"/>
</dbReference>
<dbReference type="InterPro" id="IPR000504">
    <property type="entry name" value="RRM_dom"/>
</dbReference>
<feature type="region of interest" description="Disordered" evidence="2">
    <location>
        <begin position="1"/>
        <end position="35"/>
    </location>
</feature>
<dbReference type="EMBL" id="JBFTWV010000115">
    <property type="protein sequence ID" value="KAL2786576.1"/>
    <property type="molecule type" value="Genomic_DNA"/>
</dbReference>
<dbReference type="SUPFAM" id="SSF54928">
    <property type="entry name" value="RNA-binding domain, RBD"/>
    <property type="match status" value="1"/>
</dbReference>
<name>A0ABR4FTI3_9EURO</name>
<gene>
    <name evidence="4" type="ORF">BJX66DRAFT_342074</name>
</gene>
<dbReference type="Proteomes" id="UP001610563">
    <property type="component" value="Unassembled WGS sequence"/>
</dbReference>
<feature type="domain" description="RRM" evidence="3">
    <location>
        <begin position="46"/>
        <end position="123"/>
    </location>
</feature>
<evidence type="ECO:0000313" key="5">
    <source>
        <dbReference type="Proteomes" id="UP001610563"/>
    </source>
</evidence>
<dbReference type="CDD" id="cd00590">
    <property type="entry name" value="RRM_SF"/>
    <property type="match status" value="1"/>
</dbReference>
<proteinExistence type="predicted"/>
<keyword evidence="5" id="KW-1185">Reference proteome</keyword>